<protein>
    <submittedName>
        <fullName evidence="1">Uncharacterized protein</fullName>
    </submittedName>
</protein>
<evidence type="ECO:0000313" key="2">
    <source>
        <dbReference type="Proteomes" id="UP001054252"/>
    </source>
</evidence>
<organism evidence="1 2">
    <name type="scientific">Rubroshorea leprosula</name>
    <dbReference type="NCBI Taxonomy" id="152421"/>
    <lineage>
        <taxon>Eukaryota</taxon>
        <taxon>Viridiplantae</taxon>
        <taxon>Streptophyta</taxon>
        <taxon>Embryophyta</taxon>
        <taxon>Tracheophyta</taxon>
        <taxon>Spermatophyta</taxon>
        <taxon>Magnoliopsida</taxon>
        <taxon>eudicotyledons</taxon>
        <taxon>Gunneridae</taxon>
        <taxon>Pentapetalae</taxon>
        <taxon>rosids</taxon>
        <taxon>malvids</taxon>
        <taxon>Malvales</taxon>
        <taxon>Dipterocarpaceae</taxon>
        <taxon>Rubroshorea</taxon>
    </lineage>
</organism>
<dbReference type="Proteomes" id="UP001054252">
    <property type="component" value="Unassembled WGS sequence"/>
</dbReference>
<keyword evidence="2" id="KW-1185">Reference proteome</keyword>
<reference evidence="1 2" key="1">
    <citation type="journal article" date="2021" name="Commun. Biol.">
        <title>The genome of Shorea leprosula (Dipterocarpaceae) highlights the ecological relevance of drought in aseasonal tropical rainforests.</title>
        <authorList>
            <person name="Ng K.K.S."/>
            <person name="Kobayashi M.J."/>
            <person name="Fawcett J.A."/>
            <person name="Hatakeyama M."/>
            <person name="Paape T."/>
            <person name="Ng C.H."/>
            <person name="Ang C.C."/>
            <person name="Tnah L.H."/>
            <person name="Lee C.T."/>
            <person name="Nishiyama T."/>
            <person name="Sese J."/>
            <person name="O'Brien M.J."/>
            <person name="Copetti D."/>
            <person name="Mohd Noor M.I."/>
            <person name="Ong R.C."/>
            <person name="Putra M."/>
            <person name="Sireger I.Z."/>
            <person name="Indrioko S."/>
            <person name="Kosugi Y."/>
            <person name="Izuno A."/>
            <person name="Isagi Y."/>
            <person name="Lee S.L."/>
            <person name="Shimizu K.K."/>
        </authorList>
    </citation>
    <scope>NUCLEOTIDE SEQUENCE [LARGE SCALE GENOMIC DNA]</scope>
    <source>
        <strain evidence="1">214</strain>
    </source>
</reference>
<dbReference type="AlphaFoldDB" id="A0AAV5IE44"/>
<proteinExistence type="predicted"/>
<dbReference type="EMBL" id="BPVZ01000009">
    <property type="protein sequence ID" value="GKU96163.1"/>
    <property type="molecule type" value="Genomic_DNA"/>
</dbReference>
<accession>A0AAV5IE44</accession>
<evidence type="ECO:0000313" key="1">
    <source>
        <dbReference type="EMBL" id="GKU96163.1"/>
    </source>
</evidence>
<comment type="caution">
    <text evidence="1">The sequence shown here is derived from an EMBL/GenBank/DDBJ whole genome shotgun (WGS) entry which is preliminary data.</text>
</comment>
<name>A0AAV5IE44_9ROSI</name>
<gene>
    <name evidence="1" type="ORF">SLEP1_g9430</name>
</gene>
<sequence length="33" mass="3884">MPLRNRSALLCLPHRWLPLILGEFWAVSVRNSH</sequence>